<dbReference type="EMBL" id="UINC01001366">
    <property type="protein sequence ID" value="SUZ78767.1"/>
    <property type="molecule type" value="Genomic_DNA"/>
</dbReference>
<name>A0A381QL83_9ZZZZ</name>
<feature type="non-terminal residue" evidence="2">
    <location>
        <position position="1"/>
    </location>
</feature>
<dbReference type="Gene3D" id="3.30.420.40">
    <property type="match status" value="2"/>
</dbReference>
<protein>
    <recommendedName>
        <fullName evidence="1">Carbohydrate kinase FGGY C-terminal domain-containing protein</fullName>
    </recommendedName>
</protein>
<reference evidence="2" key="1">
    <citation type="submission" date="2018-05" db="EMBL/GenBank/DDBJ databases">
        <authorList>
            <person name="Lanie J.A."/>
            <person name="Ng W.-L."/>
            <person name="Kazmierczak K.M."/>
            <person name="Andrzejewski T.M."/>
            <person name="Davidsen T.M."/>
            <person name="Wayne K.J."/>
            <person name="Tettelin H."/>
            <person name="Glass J.I."/>
            <person name="Rusch D."/>
            <person name="Podicherti R."/>
            <person name="Tsui H.-C.T."/>
            <person name="Winkler M.E."/>
        </authorList>
    </citation>
    <scope>NUCLEOTIDE SEQUENCE</scope>
</reference>
<dbReference type="AlphaFoldDB" id="A0A381QL83"/>
<evidence type="ECO:0000259" key="1">
    <source>
        <dbReference type="Pfam" id="PF21546"/>
    </source>
</evidence>
<organism evidence="2">
    <name type="scientific">marine metagenome</name>
    <dbReference type="NCBI Taxonomy" id="408172"/>
    <lineage>
        <taxon>unclassified sequences</taxon>
        <taxon>metagenomes</taxon>
        <taxon>ecological metagenomes</taxon>
    </lineage>
</organism>
<dbReference type="InterPro" id="IPR049382">
    <property type="entry name" value="FGGY_C_2"/>
</dbReference>
<accession>A0A381QL83</accession>
<proteinExistence type="predicted"/>
<evidence type="ECO:0000313" key="2">
    <source>
        <dbReference type="EMBL" id="SUZ78767.1"/>
    </source>
</evidence>
<dbReference type="Pfam" id="PF21546">
    <property type="entry name" value="FGGY_C_2"/>
    <property type="match status" value="1"/>
</dbReference>
<sequence>VKLYLLHKNNSIVKIFKTKQKVHFYKRKIKLLDAPQLIVWLSKKLKIISKKHSLNKFVCTAHASSMAFIDEKEEEIIAVTDYEYQFDKFAKEYKKILPSFNKTYTPLLEGGLNLGQQIYFLYKQFPEVLKKTKFILSYPQYISWKLSNTFSSEISYIGCHSHFWNHSSSKYSSIINKLKIRKKLPTIRKAWEIIGKIKINNKALKILNGVHDSNASYLYFKHSNLKNFTLISSGTWYIIFNQKTKLKELKANLDMLCNIDVFGNTVPTMRFMGGREFDELIKKLKITTINRPSITKDLLKKYVIYPSFASAGPFKKSTQSLNLIKKLSNAEKYGLVCIYITFVLHFCLNAMNSDNNIILDGLITKNNTIIKILSSLRSKQKIYINSKEIGTGLGASILFNIKKKNNLFLTEVLPDNKINYEHYYDLWFNQIKEKKLVNA</sequence>
<gene>
    <name evidence="2" type="ORF">METZ01_LOCUS31621</name>
</gene>
<feature type="domain" description="Carbohydrate kinase FGGY C-terminal" evidence="1">
    <location>
        <begin position="226"/>
        <end position="400"/>
    </location>
</feature>